<evidence type="ECO:0000256" key="2">
    <source>
        <dbReference type="ARBA" id="ARBA00013087"/>
    </source>
</evidence>
<dbReference type="GO" id="GO:0010181">
    <property type="term" value="F:FMN binding"/>
    <property type="evidence" value="ECO:0007669"/>
    <property type="project" value="InterPro"/>
</dbReference>
<keyword evidence="5" id="KW-0560">Oxidoreductase</keyword>
<dbReference type="CDD" id="cd02809">
    <property type="entry name" value="alpha_hydroxyacid_oxid_FMN"/>
    <property type="match status" value="1"/>
</dbReference>
<gene>
    <name evidence="12" type="ORF">ZHD862_LOCUS35188</name>
</gene>
<organism evidence="12 13">
    <name type="scientific">Rotaria sordida</name>
    <dbReference type="NCBI Taxonomy" id="392033"/>
    <lineage>
        <taxon>Eukaryota</taxon>
        <taxon>Metazoa</taxon>
        <taxon>Spiralia</taxon>
        <taxon>Gnathifera</taxon>
        <taxon>Rotifera</taxon>
        <taxon>Eurotatoria</taxon>
        <taxon>Bdelloidea</taxon>
        <taxon>Philodinida</taxon>
        <taxon>Philodinidae</taxon>
        <taxon>Rotaria</taxon>
    </lineage>
</organism>
<dbReference type="GO" id="GO:0003973">
    <property type="term" value="F:(S)-2-hydroxy-acid oxidase activity"/>
    <property type="evidence" value="ECO:0007669"/>
    <property type="project" value="UniProtKB-EC"/>
</dbReference>
<reference evidence="12" key="1">
    <citation type="submission" date="2021-02" db="EMBL/GenBank/DDBJ databases">
        <authorList>
            <person name="Nowell W R."/>
        </authorList>
    </citation>
    <scope>NUCLEOTIDE SEQUENCE</scope>
</reference>
<dbReference type="InterPro" id="IPR000262">
    <property type="entry name" value="FMN-dep_DH"/>
</dbReference>
<dbReference type="PIRSF" id="PIRSF000138">
    <property type="entry name" value="Al-hdrx_acd_dh"/>
    <property type="match status" value="1"/>
</dbReference>
<dbReference type="GO" id="GO:0005777">
    <property type="term" value="C:peroxisome"/>
    <property type="evidence" value="ECO:0007669"/>
    <property type="project" value="UniProtKB-ARBA"/>
</dbReference>
<dbReference type="InterPro" id="IPR037396">
    <property type="entry name" value="FMN_HAD"/>
</dbReference>
<dbReference type="PROSITE" id="PS51349">
    <property type="entry name" value="FMN_HYDROXY_ACID_DH_2"/>
    <property type="match status" value="1"/>
</dbReference>
<evidence type="ECO:0000256" key="9">
    <source>
        <dbReference type="PIRSR" id="PIRSR000138-1"/>
    </source>
</evidence>
<feature type="binding site" evidence="10">
    <location>
        <position position="288"/>
    </location>
    <ligand>
        <name>FMN</name>
        <dbReference type="ChEBI" id="CHEBI:58210"/>
    </ligand>
</feature>
<evidence type="ECO:0000256" key="4">
    <source>
        <dbReference type="ARBA" id="ARBA00022643"/>
    </source>
</evidence>
<evidence type="ECO:0000313" key="12">
    <source>
        <dbReference type="EMBL" id="CAF1449166.1"/>
    </source>
</evidence>
<evidence type="ECO:0000256" key="8">
    <source>
        <dbReference type="ARBA" id="ARBA00029327"/>
    </source>
</evidence>
<dbReference type="AlphaFoldDB" id="A0A815PHP4"/>
<keyword evidence="3 10" id="KW-0285">Flavoprotein</keyword>
<dbReference type="EC" id="1.1.3.15" evidence="2"/>
<evidence type="ECO:0000256" key="1">
    <source>
        <dbReference type="ARBA" id="ARBA00001917"/>
    </source>
</evidence>
<evidence type="ECO:0000256" key="10">
    <source>
        <dbReference type="PIRSR" id="PIRSR000138-2"/>
    </source>
</evidence>
<dbReference type="InterPro" id="IPR012133">
    <property type="entry name" value="Alpha-hydoxy_acid_DH_FMN"/>
</dbReference>
<keyword evidence="4 10" id="KW-0288">FMN</keyword>
<comment type="catalytic activity">
    <reaction evidence="8">
        <text>2-hydroxyoctanoate + O2 = 2-oxooctanoate + H2O2</text>
        <dbReference type="Rhea" id="RHEA:67940"/>
        <dbReference type="ChEBI" id="CHEBI:15379"/>
        <dbReference type="ChEBI" id="CHEBI:16240"/>
        <dbReference type="ChEBI" id="CHEBI:133514"/>
        <dbReference type="ChEBI" id="CHEBI:176689"/>
    </reaction>
    <physiologicalReaction direction="left-to-right" evidence="8">
        <dbReference type="Rhea" id="RHEA:67941"/>
    </physiologicalReaction>
</comment>
<comment type="catalytic activity">
    <reaction evidence="7">
        <text>a (2S)-2-hydroxycarboxylate + O2 = a 2-oxocarboxylate + H2O2</text>
        <dbReference type="Rhea" id="RHEA:16789"/>
        <dbReference type="ChEBI" id="CHEBI:15379"/>
        <dbReference type="ChEBI" id="CHEBI:16240"/>
        <dbReference type="ChEBI" id="CHEBI:35179"/>
        <dbReference type="ChEBI" id="CHEBI:58123"/>
        <dbReference type="EC" id="1.1.3.15"/>
    </reaction>
    <physiologicalReaction direction="left-to-right" evidence="7">
        <dbReference type="Rhea" id="RHEA:16790"/>
    </physiologicalReaction>
</comment>
<feature type="binding site" evidence="10">
    <location>
        <position position="293"/>
    </location>
    <ligand>
        <name>glyoxylate</name>
        <dbReference type="ChEBI" id="CHEBI:36655"/>
    </ligand>
</feature>
<feature type="active site" description="Proton acceptor" evidence="9">
    <location>
        <position position="290"/>
    </location>
</feature>
<feature type="binding site" evidence="10">
    <location>
        <position position="290"/>
    </location>
    <ligand>
        <name>glyoxylate</name>
        <dbReference type="ChEBI" id="CHEBI:36655"/>
    </ligand>
</feature>
<feature type="binding site" evidence="10">
    <location>
        <position position="208"/>
    </location>
    <ligand>
        <name>glyoxylate</name>
        <dbReference type="ChEBI" id="CHEBI:36655"/>
    </ligand>
</feature>
<feature type="domain" description="FMN hydroxy acid dehydrogenase" evidence="11">
    <location>
        <begin position="22"/>
        <end position="397"/>
    </location>
</feature>
<comment type="similarity">
    <text evidence="6">Belongs to the FMN-dependent alpha-hydroxy acid dehydrogenase family.</text>
</comment>
<feature type="binding site" evidence="10">
    <location>
        <begin position="109"/>
        <end position="111"/>
    </location>
    <ligand>
        <name>FMN</name>
        <dbReference type="ChEBI" id="CHEBI:58210"/>
    </ligand>
</feature>
<dbReference type="PANTHER" id="PTHR10578:SF107">
    <property type="entry name" value="2-HYDROXYACID OXIDASE 1"/>
    <property type="match status" value="1"/>
</dbReference>
<evidence type="ECO:0000256" key="3">
    <source>
        <dbReference type="ARBA" id="ARBA00022630"/>
    </source>
</evidence>
<feature type="binding site" evidence="10">
    <location>
        <begin position="346"/>
        <end position="347"/>
    </location>
    <ligand>
        <name>FMN</name>
        <dbReference type="ChEBI" id="CHEBI:58210"/>
    </ligand>
</feature>
<proteinExistence type="inferred from homology"/>
<evidence type="ECO:0000256" key="6">
    <source>
        <dbReference type="ARBA" id="ARBA00024042"/>
    </source>
</evidence>
<sequence>MWMQTPTIMQEIKEEEKRFEKKTSRALLNIEDYHQQAKKTLPKMTYEFFRNGSDDQLTLIDNEQAFRRIKLRPKVLIDVSSHLTIDSISCKTQILNSTTTMSFPCMIAPAALHCLANREHGELATVRAAVACSTIMCVSINSSTRMELIADEYRRQIKENYPQSHSQLWLQLYVFRNRQLSQNLIERAERCGYKALIITVDRSAGSNRESDVRNDFSLPDGIDAANLIDENNITASAFRKLIVDSALSWKDLDWIRSITSLPLILKGILHPDDAREAARHGVQGIIVSNHGGRQLDTSQNTIDALPDIVKAVGDNNQMDVYIDGGIGRGTDILKAIALGAKAVLIGRPVLWGLAVDGERGVRNVLEILRKEFRVAMMLCGCQTIEDIRKNNLLVMNNNNMSKL</sequence>
<comment type="cofactor">
    <cofactor evidence="1">
        <name>FMN</name>
        <dbReference type="ChEBI" id="CHEBI:58210"/>
    </cofactor>
</comment>
<accession>A0A815PHP4</accession>
<dbReference type="Pfam" id="PF01070">
    <property type="entry name" value="FMN_dh"/>
    <property type="match status" value="1"/>
</dbReference>
<evidence type="ECO:0000256" key="5">
    <source>
        <dbReference type="ARBA" id="ARBA00023002"/>
    </source>
</evidence>
<feature type="binding site" evidence="10">
    <location>
        <position position="173"/>
    </location>
    <ligand>
        <name>glyoxylate</name>
        <dbReference type="ChEBI" id="CHEBI:36655"/>
    </ligand>
</feature>
<dbReference type="InterPro" id="IPR013785">
    <property type="entry name" value="Aldolase_TIM"/>
</dbReference>
<dbReference type="FunFam" id="3.20.20.70:FF:000056">
    <property type="entry name" value="hydroxyacid oxidase 2"/>
    <property type="match status" value="1"/>
</dbReference>
<evidence type="ECO:0000313" key="13">
    <source>
        <dbReference type="Proteomes" id="UP000663864"/>
    </source>
</evidence>
<protein>
    <recommendedName>
        <fullName evidence="2">(S)-2-hydroxy-acid oxidase</fullName>
        <ecNumber evidence="2">1.1.3.15</ecNumber>
    </recommendedName>
</protein>
<feature type="binding site" evidence="10">
    <location>
        <position position="139"/>
    </location>
    <ligand>
        <name>FMN</name>
        <dbReference type="ChEBI" id="CHEBI:58210"/>
    </ligand>
</feature>
<dbReference type="EMBL" id="CAJNOT010004903">
    <property type="protein sequence ID" value="CAF1449166.1"/>
    <property type="molecule type" value="Genomic_DNA"/>
</dbReference>
<dbReference type="Proteomes" id="UP000663864">
    <property type="component" value="Unassembled WGS sequence"/>
</dbReference>
<dbReference type="Gene3D" id="3.20.20.70">
    <property type="entry name" value="Aldolase class I"/>
    <property type="match status" value="1"/>
</dbReference>
<name>A0A815PHP4_9BILA</name>
<dbReference type="SUPFAM" id="SSF51395">
    <property type="entry name" value="FMN-linked oxidoreductases"/>
    <property type="match status" value="1"/>
</dbReference>
<feature type="binding site" evidence="10">
    <location>
        <position position="266"/>
    </location>
    <ligand>
        <name>FMN</name>
        <dbReference type="ChEBI" id="CHEBI:58210"/>
    </ligand>
</feature>
<comment type="caution">
    <text evidence="12">The sequence shown here is derived from an EMBL/GenBank/DDBJ whole genome shotgun (WGS) entry which is preliminary data.</text>
</comment>
<dbReference type="PANTHER" id="PTHR10578">
    <property type="entry name" value="S -2-HYDROXY-ACID OXIDASE-RELATED"/>
    <property type="match status" value="1"/>
</dbReference>
<feature type="binding site" evidence="10">
    <location>
        <position position="199"/>
    </location>
    <ligand>
        <name>FMN</name>
        <dbReference type="ChEBI" id="CHEBI:58210"/>
    </ligand>
</feature>
<feature type="binding site" evidence="10">
    <location>
        <position position="171"/>
    </location>
    <ligand>
        <name>FMN</name>
        <dbReference type="ChEBI" id="CHEBI:58210"/>
    </ligand>
</feature>
<dbReference type="InterPro" id="IPR008259">
    <property type="entry name" value="FMN_hydac_DH_AS"/>
</dbReference>
<dbReference type="PROSITE" id="PS00557">
    <property type="entry name" value="FMN_HYDROXY_ACID_DH_1"/>
    <property type="match status" value="1"/>
</dbReference>
<evidence type="ECO:0000256" key="7">
    <source>
        <dbReference type="ARBA" id="ARBA00029325"/>
    </source>
</evidence>
<evidence type="ECO:0000259" key="11">
    <source>
        <dbReference type="PROSITE" id="PS51349"/>
    </source>
</evidence>